<dbReference type="PANTHER" id="PTHR35468:SF1">
    <property type="entry name" value="MYOSIN-LIKE PROTEIN"/>
    <property type="match status" value="1"/>
</dbReference>
<gene>
    <name evidence="3" type="ORF">QVD17_40190</name>
</gene>
<comment type="caution">
    <text evidence="3">The sequence shown here is derived from an EMBL/GenBank/DDBJ whole genome shotgun (WGS) entry which is preliminary data.</text>
</comment>
<feature type="region of interest" description="Disordered" evidence="2">
    <location>
        <begin position="144"/>
        <end position="165"/>
    </location>
</feature>
<keyword evidence="4" id="KW-1185">Reference proteome</keyword>
<evidence type="ECO:0000256" key="2">
    <source>
        <dbReference type="SAM" id="MobiDB-lite"/>
    </source>
</evidence>
<sequence length="436" mass="50508">MSTTTTQVKSLFTPSPSTLKIINLPTRRRHTRRRKPRTTVPEVIQTYNYKGKLERLFGEDREFSRAPVAEEMWRFEAEKLRAECDALRMENMFVMKKLEKNGIGIETSVKSGLKTLYSGRKKLCEGENLEEEIKELSEKLEELESGYNGDRSTLTSKSQNKSTYLSKAKLDQMEKEYRSIINNSVAGSASTSNRVDFSDHLAMSNRFSNQAKEPLVSLKSSDKCSGRCKVLVRRMMEQVRAETEQWSQMQVMLGQLRQEMEELQTSKNFWETQALASNQEIQSLMIDVEEWREKAVRYETKADRLQIEVNLLKREVEKLKKDQVRVSLGKQIERERKIGLSCRMHEKVEQPKKDSQPLSLWKQLAMEKRILISQMKENTSNNKDEILSDGRRKGCHLVRSPFKEIGNAASSSMGVVRQNSNAIFPLHCHEHARMED</sequence>
<protein>
    <submittedName>
        <fullName evidence="3">Uncharacterized protein</fullName>
    </submittedName>
</protein>
<keyword evidence="1" id="KW-0175">Coiled coil</keyword>
<reference evidence="3" key="1">
    <citation type="journal article" date="2023" name="bioRxiv">
        <title>Improved chromosome-level genome assembly for marigold (Tagetes erecta).</title>
        <authorList>
            <person name="Jiang F."/>
            <person name="Yuan L."/>
            <person name="Wang S."/>
            <person name="Wang H."/>
            <person name="Xu D."/>
            <person name="Wang A."/>
            <person name="Fan W."/>
        </authorList>
    </citation>
    <scope>NUCLEOTIDE SEQUENCE</scope>
    <source>
        <strain evidence="3">WSJ</strain>
        <tissue evidence="3">Leaf</tissue>
    </source>
</reference>
<dbReference type="EMBL" id="JAUHHV010000011">
    <property type="protein sequence ID" value="KAK1408425.1"/>
    <property type="molecule type" value="Genomic_DNA"/>
</dbReference>
<proteinExistence type="predicted"/>
<accession>A0AAD8JPR4</accession>
<dbReference type="PANTHER" id="PTHR35468">
    <property type="entry name" value="MYOSIN-LIKE PROTEIN"/>
    <property type="match status" value="1"/>
</dbReference>
<evidence type="ECO:0000313" key="3">
    <source>
        <dbReference type="EMBL" id="KAK1408425.1"/>
    </source>
</evidence>
<name>A0AAD8JPR4_TARER</name>
<feature type="compositionally biased region" description="Polar residues" evidence="2">
    <location>
        <begin position="150"/>
        <end position="165"/>
    </location>
</feature>
<dbReference type="Proteomes" id="UP001229421">
    <property type="component" value="Unassembled WGS sequence"/>
</dbReference>
<dbReference type="AlphaFoldDB" id="A0AAD8JPR4"/>
<evidence type="ECO:0000313" key="4">
    <source>
        <dbReference type="Proteomes" id="UP001229421"/>
    </source>
</evidence>
<feature type="coiled-coil region" evidence="1">
    <location>
        <begin position="253"/>
        <end position="322"/>
    </location>
</feature>
<evidence type="ECO:0000256" key="1">
    <source>
        <dbReference type="SAM" id="Coils"/>
    </source>
</evidence>
<organism evidence="3 4">
    <name type="scientific">Tagetes erecta</name>
    <name type="common">African marigold</name>
    <dbReference type="NCBI Taxonomy" id="13708"/>
    <lineage>
        <taxon>Eukaryota</taxon>
        <taxon>Viridiplantae</taxon>
        <taxon>Streptophyta</taxon>
        <taxon>Embryophyta</taxon>
        <taxon>Tracheophyta</taxon>
        <taxon>Spermatophyta</taxon>
        <taxon>Magnoliopsida</taxon>
        <taxon>eudicotyledons</taxon>
        <taxon>Gunneridae</taxon>
        <taxon>Pentapetalae</taxon>
        <taxon>asterids</taxon>
        <taxon>campanulids</taxon>
        <taxon>Asterales</taxon>
        <taxon>Asteraceae</taxon>
        <taxon>Asteroideae</taxon>
        <taxon>Heliantheae alliance</taxon>
        <taxon>Tageteae</taxon>
        <taxon>Tagetes</taxon>
    </lineage>
</organism>